<gene>
    <name evidence="1" type="ORF">CLAFUR5_05618</name>
</gene>
<sequence>MFHLARRQIATATRSWPRGLSGLFLHRYFAGKSINNIAACNDCPQSEGLFRSKLVHTKSYHTTMPQAGLSGSQTVQQSKQHEAVRNFVSGATGLEAALEKFCGPAESEWKSSKDAEEVEEHLKISWQSIVAAAATTSFTEASQQKLVDFVMTLQERSDVEKDGQACQVQGMTMWKDLPTFGWQIRDAWNFDPDESSDQSSKDQWINLNAFAASLVASAHSQTDDTPDLTLFGLWTIRSALEEPKATDVAVAAASAWFVFAAPTIADLCGEEREYEGKVAKPGSEHSGQNWTGYSTGRWQAWQQRLENLKSTVSDGTAKQLVEQAVEAVGEVQ</sequence>
<dbReference type="KEGG" id="ffu:CLAFUR5_05618"/>
<dbReference type="Proteomes" id="UP000756132">
    <property type="component" value="Chromosome 5"/>
</dbReference>
<dbReference type="AlphaFoldDB" id="A0A9Q8LHR9"/>
<reference evidence="1" key="1">
    <citation type="submission" date="2021-12" db="EMBL/GenBank/DDBJ databases">
        <authorList>
            <person name="Zaccaron A."/>
            <person name="Stergiopoulos I."/>
        </authorList>
    </citation>
    <scope>NUCLEOTIDE SEQUENCE</scope>
    <source>
        <strain evidence="1">Race5_Kim</strain>
    </source>
</reference>
<organism evidence="1 2">
    <name type="scientific">Passalora fulva</name>
    <name type="common">Tomato leaf mold</name>
    <name type="synonym">Cladosporium fulvum</name>
    <dbReference type="NCBI Taxonomy" id="5499"/>
    <lineage>
        <taxon>Eukaryota</taxon>
        <taxon>Fungi</taxon>
        <taxon>Dikarya</taxon>
        <taxon>Ascomycota</taxon>
        <taxon>Pezizomycotina</taxon>
        <taxon>Dothideomycetes</taxon>
        <taxon>Dothideomycetidae</taxon>
        <taxon>Mycosphaerellales</taxon>
        <taxon>Mycosphaerellaceae</taxon>
        <taxon>Fulvia</taxon>
    </lineage>
</organism>
<dbReference type="RefSeq" id="XP_047761971.1">
    <property type="nucleotide sequence ID" value="XM_047904766.1"/>
</dbReference>
<dbReference type="GeneID" id="71985496"/>
<keyword evidence="2" id="KW-1185">Reference proteome</keyword>
<name>A0A9Q8LHR9_PASFU</name>
<dbReference type="OrthoDB" id="3350591at2759"/>
<dbReference type="InterPro" id="IPR053204">
    <property type="entry name" value="Oxopyrrolidines_Biosynth-assoc"/>
</dbReference>
<evidence type="ECO:0000313" key="2">
    <source>
        <dbReference type="Proteomes" id="UP000756132"/>
    </source>
</evidence>
<dbReference type="Pfam" id="PF12311">
    <property type="entry name" value="DUF3632"/>
    <property type="match status" value="1"/>
</dbReference>
<reference evidence="1" key="2">
    <citation type="journal article" date="2022" name="Microb. Genom.">
        <title>A chromosome-scale genome assembly of the tomato pathogen Cladosporium fulvum reveals a compartmentalized genome architecture and the presence of a dispensable chromosome.</title>
        <authorList>
            <person name="Zaccaron A.Z."/>
            <person name="Chen L.H."/>
            <person name="Samaras A."/>
            <person name="Stergiopoulos I."/>
        </authorList>
    </citation>
    <scope>NUCLEOTIDE SEQUENCE</scope>
    <source>
        <strain evidence="1">Race5_Kim</strain>
    </source>
</reference>
<protein>
    <submittedName>
        <fullName evidence="1">Uncharacterized protein</fullName>
    </submittedName>
</protein>
<proteinExistence type="predicted"/>
<dbReference type="PANTHER" id="PTHR38797">
    <property type="entry name" value="NUCLEAR PORE COMPLEX PROTEIN NUP85-RELATED"/>
    <property type="match status" value="1"/>
</dbReference>
<dbReference type="EMBL" id="CP090167">
    <property type="protein sequence ID" value="UJO17605.1"/>
    <property type="molecule type" value="Genomic_DNA"/>
</dbReference>
<accession>A0A9Q8LHR9</accession>
<dbReference type="InterPro" id="IPR022085">
    <property type="entry name" value="OpdG"/>
</dbReference>
<evidence type="ECO:0000313" key="1">
    <source>
        <dbReference type="EMBL" id="UJO17605.1"/>
    </source>
</evidence>